<evidence type="ECO:0000313" key="3">
    <source>
        <dbReference type="Proteomes" id="UP000501726"/>
    </source>
</evidence>
<dbReference type="RefSeq" id="WP_173271981.1">
    <property type="nucleotide sequence ID" value="NZ_AP021889.1"/>
</dbReference>
<name>A0A6F8PUS3_9GAMM</name>
<dbReference type="Proteomes" id="UP000501726">
    <property type="component" value="Chromosome"/>
</dbReference>
<dbReference type="KEGG" id="tse:THMIRHAS_12540"/>
<sequence>MYLLQLLGTMFYTVIRIIAILVIGGFLLKLFPGVPVFALLLIVAVIVAAIWFFNARIERNNRREIAKTQF</sequence>
<keyword evidence="1" id="KW-0812">Transmembrane</keyword>
<organism evidence="2 3">
    <name type="scientific">Thiosulfatimonas sediminis</name>
    <dbReference type="NCBI Taxonomy" id="2675054"/>
    <lineage>
        <taxon>Bacteria</taxon>
        <taxon>Pseudomonadati</taxon>
        <taxon>Pseudomonadota</taxon>
        <taxon>Gammaproteobacteria</taxon>
        <taxon>Thiotrichales</taxon>
        <taxon>Piscirickettsiaceae</taxon>
        <taxon>Thiosulfatimonas</taxon>
    </lineage>
</organism>
<accession>A0A6F8PUS3</accession>
<feature type="transmembrane region" description="Helical" evidence="1">
    <location>
        <begin position="7"/>
        <end position="28"/>
    </location>
</feature>
<evidence type="ECO:0000313" key="2">
    <source>
        <dbReference type="EMBL" id="BBP45881.1"/>
    </source>
</evidence>
<reference evidence="3" key="1">
    <citation type="submission" date="2019-11" db="EMBL/GenBank/DDBJ databases">
        <title>Isolation and characterization of two novel species in the genus Thiomicrorhabdus.</title>
        <authorList>
            <person name="Mochizuki J."/>
            <person name="Kojima H."/>
            <person name="Fukui M."/>
        </authorList>
    </citation>
    <scope>NUCLEOTIDE SEQUENCE [LARGE SCALE GENOMIC DNA]</scope>
    <source>
        <strain evidence="3">aks77</strain>
    </source>
</reference>
<feature type="transmembrane region" description="Helical" evidence="1">
    <location>
        <begin position="34"/>
        <end position="53"/>
    </location>
</feature>
<keyword evidence="3" id="KW-1185">Reference proteome</keyword>
<keyword evidence="1" id="KW-0472">Membrane</keyword>
<keyword evidence="1" id="KW-1133">Transmembrane helix</keyword>
<dbReference type="AlphaFoldDB" id="A0A6F8PUS3"/>
<evidence type="ECO:0000256" key="1">
    <source>
        <dbReference type="SAM" id="Phobius"/>
    </source>
</evidence>
<dbReference type="EMBL" id="AP021889">
    <property type="protein sequence ID" value="BBP45881.1"/>
    <property type="molecule type" value="Genomic_DNA"/>
</dbReference>
<protein>
    <submittedName>
        <fullName evidence="2">Uncharacterized protein</fullName>
    </submittedName>
</protein>
<proteinExistence type="predicted"/>
<gene>
    <name evidence="2" type="ORF">THMIRHAS_12540</name>
</gene>